<comment type="catalytic activity">
    <reaction evidence="4">
        <text>an N-acyl-L-alpha-aminoacyl-tRNA + H2O = an N-acyl-L-amino acid + a tRNA + H(+)</text>
        <dbReference type="Rhea" id="RHEA:54448"/>
        <dbReference type="Rhea" id="RHEA-COMP:10123"/>
        <dbReference type="Rhea" id="RHEA-COMP:13883"/>
        <dbReference type="ChEBI" id="CHEBI:15377"/>
        <dbReference type="ChEBI" id="CHEBI:15378"/>
        <dbReference type="ChEBI" id="CHEBI:59874"/>
        <dbReference type="ChEBI" id="CHEBI:78442"/>
        <dbReference type="ChEBI" id="CHEBI:138191"/>
        <dbReference type="EC" id="3.1.1.29"/>
    </reaction>
</comment>
<dbReference type="GO" id="GO:0004045">
    <property type="term" value="F:peptidyl-tRNA hydrolase activity"/>
    <property type="evidence" value="ECO:0007669"/>
    <property type="project" value="UniProtKB-EC"/>
</dbReference>
<dbReference type="EMBL" id="KY684110">
    <property type="protein sequence ID" value="ARF11981.1"/>
    <property type="molecule type" value="Genomic_DNA"/>
</dbReference>
<dbReference type="SUPFAM" id="SSF102462">
    <property type="entry name" value="Peptidyl-tRNA hydrolase II"/>
    <property type="match status" value="1"/>
</dbReference>
<evidence type="ECO:0000256" key="4">
    <source>
        <dbReference type="ARBA" id="ARBA00048707"/>
    </source>
</evidence>
<evidence type="ECO:0000313" key="5">
    <source>
        <dbReference type="EMBL" id="ARF11981.1"/>
    </source>
</evidence>
<dbReference type="InterPro" id="IPR002833">
    <property type="entry name" value="PTH2"/>
</dbReference>
<dbReference type="PANTHER" id="PTHR12649">
    <property type="entry name" value="PEPTIDYL-TRNA HYDROLASE 2"/>
    <property type="match status" value="1"/>
</dbReference>
<comment type="similarity">
    <text evidence="3">Belongs to the PTH2 family.</text>
</comment>
<protein>
    <recommendedName>
        <fullName evidence="1">peptidyl-tRNA hydrolase</fullName>
        <ecNumber evidence="1">3.1.1.29</ecNumber>
    </recommendedName>
</protein>
<dbReference type="Pfam" id="PF01981">
    <property type="entry name" value="PTH2"/>
    <property type="match status" value="1"/>
</dbReference>
<proteinExistence type="inferred from homology"/>
<dbReference type="Gene3D" id="3.40.1490.10">
    <property type="entry name" value="Bit1"/>
    <property type="match status" value="1"/>
</dbReference>
<evidence type="ECO:0000256" key="1">
    <source>
        <dbReference type="ARBA" id="ARBA00013260"/>
    </source>
</evidence>
<evidence type="ECO:0000256" key="3">
    <source>
        <dbReference type="ARBA" id="ARBA00038050"/>
    </source>
</evidence>
<accession>A0A1V0SJY8</accession>
<evidence type="ECO:0000256" key="2">
    <source>
        <dbReference type="ARBA" id="ARBA00022801"/>
    </source>
</evidence>
<name>A0A1V0SJY8_9VIRU</name>
<sequence>MEKPIVQYLIVNSDLNMGKGKIASQIGHCVNEITERIIISAYESKKPPEYYSTYMKWKMHGSAKIVLKASGEKLQELMKLDHCIPVYDAGKTQIEAGSLTCIGFYPSSEIGVLLKDLKLL</sequence>
<keyword evidence="2 5" id="KW-0378">Hydrolase</keyword>
<dbReference type="InterPro" id="IPR023476">
    <property type="entry name" value="Pep_tRNA_hydro_II_dom_sf"/>
</dbReference>
<gene>
    <name evidence="5" type="ORF">Klosneuvirus_3_116</name>
</gene>
<reference evidence="5" key="1">
    <citation type="journal article" date="2017" name="Science">
        <title>Giant viruses with an expanded complement of translation system components.</title>
        <authorList>
            <person name="Schulz F."/>
            <person name="Yutin N."/>
            <person name="Ivanova N.N."/>
            <person name="Ortega D.R."/>
            <person name="Lee T.K."/>
            <person name="Vierheilig J."/>
            <person name="Daims H."/>
            <person name="Horn M."/>
            <person name="Wagner M."/>
            <person name="Jensen G.J."/>
            <person name="Kyrpides N.C."/>
            <person name="Koonin E.V."/>
            <person name="Woyke T."/>
        </authorList>
    </citation>
    <scope>NUCLEOTIDE SEQUENCE</scope>
    <source>
        <strain evidence="5">KNV1</strain>
    </source>
</reference>
<dbReference type="CDD" id="cd02407">
    <property type="entry name" value="PTH2_family"/>
    <property type="match status" value="1"/>
</dbReference>
<organism evidence="5">
    <name type="scientific">Klosneuvirus KNV1</name>
    <dbReference type="NCBI Taxonomy" id="1977640"/>
    <lineage>
        <taxon>Viruses</taxon>
        <taxon>Varidnaviria</taxon>
        <taxon>Bamfordvirae</taxon>
        <taxon>Nucleocytoviricota</taxon>
        <taxon>Megaviricetes</taxon>
        <taxon>Imitervirales</taxon>
        <taxon>Mimiviridae</taxon>
        <taxon>Klosneuvirinae</taxon>
        <taxon>Klosneuvirus</taxon>
    </lineage>
</organism>
<dbReference type="EC" id="3.1.1.29" evidence="1"/>
<dbReference type="PANTHER" id="PTHR12649:SF11">
    <property type="entry name" value="PEPTIDYL-TRNA HYDROLASE 2, MITOCHONDRIAL"/>
    <property type="match status" value="1"/>
</dbReference>